<dbReference type="InterPro" id="IPR010290">
    <property type="entry name" value="TM_effector"/>
</dbReference>
<sequence>MVVPAGRDRPRGGLGPEFRKLWAASTLSNLGDGVALVAAPLLAAALTRDPALVAGLAVAQQLPWLLFTLLSGALADRLDRRRAMAAVGACRAALFGALGVAVLLDRVSLPLLYAVFFLLGAGETLFDTTAATVLPAVVPREGLPRANARLSGAATVANYFVGKPLGGLLFAAAAALPFLLGAGGLVAAAALILALRGTFRATRPPGAPPAALGAEIAEGLQWLWRHRLLRTLALALTLLNVTFVGWNSVLVLLALERLGLDQAGFGILLTAHAA</sequence>
<keyword evidence="6 7" id="KW-0472">Membrane</keyword>
<feature type="non-terminal residue" evidence="8">
    <location>
        <position position="274"/>
    </location>
</feature>
<dbReference type="Pfam" id="PF05977">
    <property type="entry name" value="MFS_3"/>
    <property type="match status" value="1"/>
</dbReference>
<dbReference type="AlphaFoldDB" id="A0A6J4VQR8"/>
<gene>
    <name evidence="8" type="ORF">AVDCRST_MAG88-3847</name>
</gene>
<evidence type="ECO:0000256" key="6">
    <source>
        <dbReference type="ARBA" id="ARBA00023136"/>
    </source>
</evidence>
<accession>A0A6J4VQR8</accession>
<feature type="transmembrane region" description="Helical" evidence="7">
    <location>
        <begin position="51"/>
        <end position="71"/>
    </location>
</feature>
<feature type="transmembrane region" description="Helical" evidence="7">
    <location>
        <begin position="83"/>
        <end position="104"/>
    </location>
</feature>
<proteinExistence type="predicted"/>
<evidence type="ECO:0000256" key="3">
    <source>
        <dbReference type="ARBA" id="ARBA00022475"/>
    </source>
</evidence>
<feature type="transmembrane region" description="Helical" evidence="7">
    <location>
        <begin position="168"/>
        <end position="195"/>
    </location>
</feature>
<dbReference type="GO" id="GO:0005886">
    <property type="term" value="C:plasma membrane"/>
    <property type="evidence" value="ECO:0007669"/>
    <property type="project" value="UniProtKB-SubCell"/>
</dbReference>
<keyword evidence="3" id="KW-1003">Cell membrane</keyword>
<evidence type="ECO:0000256" key="2">
    <source>
        <dbReference type="ARBA" id="ARBA00022448"/>
    </source>
</evidence>
<dbReference type="SUPFAM" id="SSF103473">
    <property type="entry name" value="MFS general substrate transporter"/>
    <property type="match status" value="1"/>
</dbReference>
<feature type="transmembrane region" description="Helical" evidence="7">
    <location>
        <begin position="232"/>
        <end position="255"/>
    </location>
</feature>
<evidence type="ECO:0000313" key="8">
    <source>
        <dbReference type="EMBL" id="CAA9585349.1"/>
    </source>
</evidence>
<dbReference type="Gene3D" id="1.20.1250.20">
    <property type="entry name" value="MFS general substrate transporter like domains"/>
    <property type="match status" value="1"/>
</dbReference>
<comment type="subcellular location">
    <subcellularLocation>
        <location evidence="1">Cell membrane</location>
        <topology evidence="1">Multi-pass membrane protein</topology>
    </subcellularLocation>
</comment>
<protein>
    <submittedName>
        <fullName evidence="8">Antibiotic efflux protein</fullName>
    </submittedName>
</protein>
<keyword evidence="4 7" id="KW-0812">Transmembrane</keyword>
<reference evidence="8" key="1">
    <citation type="submission" date="2020-02" db="EMBL/GenBank/DDBJ databases">
        <authorList>
            <person name="Meier V. D."/>
        </authorList>
    </citation>
    <scope>NUCLEOTIDE SEQUENCE</scope>
    <source>
        <strain evidence="8">AVDCRST_MAG88</strain>
    </source>
</reference>
<dbReference type="PANTHER" id="PTHR23513:SF6">
    <property type="entry name" value="MAJOR FACILITATOR SUPERFAMILY ASSOCIATED DOMAIN-CONTAINING PROTEIN"/>
    <property type="match status" value="1"/>
</dbReference>
<evidence type="ECO:0000256" key="5">
    <source>
        <dbReference type="ARBA" id="ARBA00022989"/>
    </source>
</evidence>
<evidence type="ECO:0000256" key="4">
    <source>
        <dbReference type="ARBA" id="ARBA00022692"/>
    </source>
</evidence>
<evidence type="ECO:0000256" key="7">
    <source>
        <dbReference type="SAM" id="Phobius"/>
    </source>
</evidence>
<name>A0A6J4VQR8_9BACT</name>
<keyword evidence="2" id="KW-0813">Transport</keyword>
<organism evidence="8">
    <name type="scientific">uncultured Thermomicrobiales bacterium</name>
    <dbReference type="NCBI Taxonomy" id="1645740"/>
    <lineage>
        <taxon>Bacteria</taxon>
        <taxon>Pseudomonadati</taxon>
        <taxon>Thermomicrobiota</taxon>
        <taxon>Thermomicrobia</taxon>
        <taxon>Thermomicrobiales</taxon>
        <taxon>environmental samples</taxon>
    </lineage>
</organism>
<dbReference type="EMBL" id="CADCWM010000942">
    <property type="protein sequence ID" value="CAA9585349.1"/>
    <property type="molecule type" value="Genomic_DNA"/>
</dbReference>
<feature type="transmembrane region" description="Helical" evidence="7">
    <location>
        <begin position="21"/>
        <end position="45"/>
    </location>
</feature>
<keyword evidence="5 7" id="KW-1133">Transmembrane helix</keyword>
<dbReference type="PANTHER" id="PTHR23513">
    <property type="entry name" value="INTEGRAL MEMBRANE EFFLUX PROTEIN-RELATED"/>
    <property type="match status" value="1"/>
</dbReference>
<dbReference type="InterPro" id="IPR036259">
    <property type="entry name" value="MFS_trans_sf"/>
</dbReference>
<evidence type="ECO:0000256" key="1">
    <source>
        <dbReference type="ARBA" id="ARBA00004651"/>
    </source>
</evidence>